<feature type="region of interest" description="Disordered" evidence="10">
    <location>
        <begin position="1"/>
        <end position="21"/>
    </location>
</feature>
<feature type="compositionally biased region" description="Polar residues" evidence="10">
    <location>
        <begin position="372"/>
        <end position="390"/>
    </location>
</feature>
<evidence type="ECO:0000256" key="6">
    <source>
        <dbReference type="ARBA" id="ARBA00022794"/>
    </source>
</evidence>
<feature type="coiled-coil region" evidence="9">
    <location>
        <begin position="1095"/>
        <end position="1122"/>
    </location>
</feature>
<keyword evidence="6" id="KW-0970">Cilium biogenesis/degradation</keyword>
<evidence type="ECO:0000313" key="12">
    <source>
        <dbReference type="Proteomes" id="UP000053369"/>
    </source>
</evidence>
<keyword evidence="12" id="KW-1185">Reference proteome</keyword>
<dbReference type="InterPro" id="IPR038774">
    <property type="entry name" value="CEP162-like"/>
</dbReference>
<evidence type="ECO:0000256" key="1">
    <source>
        <dbReference type="ARBA" id="ARBA00004114"/>
    </source>
</evidence>
<keyword evidence="4" id="KW-0963">Cytoplasm</keyword>
<organism evidence="11 12">
    <name type="scientific">Mesitornis unicolor</name>
    <name type="common">brown roatelo</name>
    <dbReference type="NCBI Taxonomy" id="54374"/>
    <lineage>
        <taxon>Eukaryota</taxon>
        <taxon>Metazoa</taxon>
        <taxon>Chordata</taxon>
        <taxon>Craniata</taxon>
        <taxon>Vertebrata</taxon>
        <taxon>Euteleostomi</taxon>
        <taxon>Archelosauria</taxon>
        <taxon>Archosauria</taxon>
        <taxon>Dinosauria</taxon>
        <taxon>Saurischia</taxon>
        <taxon>Theropoda</taxon>
        <taxon>Coelurosauria</taxon>
        <taxon>Aves</taxon>
        <taxon>Neognathae</taxon>
        <taxon>Neoaves</taxon>
        <taxon>Columbimorphae</taxon>
        <taxon>Mesitornithiformes</taxon>
        <taxon>Mesitornithidae</taxon>
        <taxon>Mesitornis</taxon>
    </lineage>
</organism>
<evidence type="ECO:0000256" key="7">
    <source>
        <dbReference type="ARBA" id="ARBA00023054"/>
    </source>
</evidence>
<feature type="region of interest" description="Disordered" evidence="10">
    <location>
        <begin position="94"/>
        <end position="134"/>
    </location>
</feature>
<feature type="compositionally biased region" description="Polar residues" evidence="10">
    <location>
        <begin position="397"/>
        <end position="407"/>
    </location>
</feature>
<dbReference type="GO" id="GO:0034451">
    <property type="term" value="C:centriolar satellite"/>
    <property type="evidence" value="ECO:0007669"/>
    <property type="project" value="TreeGrafter"/>
</dbReference>
<feature type="compositionally biased region" description="Basic and acidic residues" evidence="10">
    <location>
        <begin position="1044"/>
        <end position="1068"/>
    </location>
</feature>
<feature type="coiled-coil region" evidence="9">
    <location>
        <begin position="869"/>
        <end position="903"/>
    </location>
</feature>
<evidence type="ECO:0000256" key="4">
    <source>
        <dbReference type="ARBA" id="ARBA00022490"/>
    </source>
</evidence>
<evidence type="ECO:0000256" key="5">
    <source>
        <dbReference type="ARBA" id="ARBA00022701"/>
    </source>
</evidence>
<feature type="region of interest" description="Disordered" evidence="10">
    <location>
        <begin position="980"/>
        <end position="999"/>
    </location>
</feature>
<dbReference type="GO" id="GO:0005879">
    <property type="term" value="C:axonemal microtubule"/>
    <property type="evidence" value="ECO:0007669"/>
    <property type="project" value="TreeGrafter"/>
</dbReference>
<proteinExistence type="inferred from homology"/>
<evidence type="ECO:0000256" key="3">
    <source>
        <dbReference type="ARBA" id="ARBA00021406"/>
    </source>
</evidence>
<name>A0A091QUR4_9AVES</name>
<comment type="similarity">
    <text evidence="2">Belongs to the CEP162 family.</text>
</comment>
<dbReference type="PANTHER" id="PTHR34031">
    <property type="entry name" value="CENTROSOMAL PROTEIN OF 162 KDA"/>
    <property type="match status" value="1"/>
</dbReference>
<feature type="region of interest" description="Disordered" evidence="10">
    <location>
        <begin position="372"/>
        <end position="467"/>
    </location>
</feature>
<sequence>EADKNVHVDKMQRQKSDELAASFSRDSLEINDLVLASEPNQSAVGVGVDTLEEEEEEKEIFFAKLEREASSTIDYSRLNKELDSNDSVLLAPFVRNEKTEKDEEESVHEEKCSSYSEDFEEETDADPAFKSEGSQVNQNIMSGVDASPQEQEEANAGMLAKVLLLDSQDSTIDLQKAIEASDVALGELQLPEEVGGIEMNEAASSYGQTSSDMEVLHQAYHHIDQSLGDTEQQKLHDAAPAVLGCLGQGVSQNNDIYSKNTSTAESDLPTVEELMKPIKEHSYNIRSFDVEPESPVKLADSTANDLISHLPFEEHQNNMVWETNLPENFNREESLFLQTAVNDNNFQEVTAREIQTSEVQPDLLREKTLQDSLVSQQGSKTKQAPRSCSLKNERSESMTTKPTSYKNIRSPASLPKKKSSYGPHGVVRSSGYGKPTSLSKQPSPANEKKAPKETLKKTSVKVRSPADKARSKGLGILQACNAFKNPASSVGKSTTCFSCPLGFCFTLLWIVAGSISISCDRELYLLKRVQVVEEDLSAARDLIQQLTSTVSQKETEIETKIGELKTQHEKELSRLGQENYVLQSKLRSMEELTKEKRWTHHTAAVPVTEEKLTQIQKEIEHREVIIQGYQKENERLYKQTKELQIQNKKNEERMFKENQSLMSELIAIREKVEKTNNNPSRIMQDPEPARNQSFTELLSELRAAQKEETKLQEEIRRLKQDKQALEVDLGQAKKERDLAKAQIVSTSGEKSYEFKVMEESYKQEITHLKRRLQWYAENQDLLDKDAARLKAAREEIEKLKLEVEKLRAEAGEQCMQQKKRLRDRTADAKRIQDLERQIREMEGIIRRRYPNSLPALIYAAAAAEKTNDLSAKTNTVDFLERRIKKLEMELEGKDDEAKKSLRAMEQQFQKIKIQYEQRLVELEQLLSYKFMGESAKLSGDKASPTELEQELQDLKKSHQITVKNLQTEIENLKSQNAQLKLRSKKDNKDLESTDSQMKQGYTKDRVLKLNEELATKNREIQDLTKTVEKLQKERMAMLSDNNLRNKTDHKENSTEILKRNTSAADKRNSSNSEPFLSVLNDDKIYQPQTFSDHNLAEVLQENAQLKEELERLSLEMNQQRVKSQAALAYSENNIRRIQEDTAEYIASLKASHQREVERILCQHAKEHSASKVAELNRRISTQEILIKHLKEKMSEQQRHQEALLVSQMREELLQKEVTKLLEELREAKESQSPEMKHFLCLEKKIKNIESRRAEREQEIQK</sequence>
<feature type="region of interest" description="Disordered" evidence="10">
    <location>
        <begin position="1044"/>
        <end position="1074"/>
    </location>
</feature>
<dbReference type="AlphaFoldDB" id="A0A091QUR4"/>
<feature type="compositionally biased region" description="Basic and acidic residues" evidence="10">
    <location>
        <begin position="1"/>
        <end position="18"/>
    </location>
</feature>
<evidence type="ECO:0000256" key="9">
    <source>
        <dbReference type="SAM" id="Coils"/>
    </source>
</evidence>
<protein>
    <recommendedName>
        <fullName evidence="3">Centrosomal protein of 162 kDa</fullName>
    </recommendedName>
</protein>
<feature type="coiled-coil region" evidence="9">
    <location>
        <begin position="529"/>
        <end position="556"/>
    </location>
</feature>
<evidence type="ECO:0000313" key="11">
    <source>
        <dbReference type="EMBL" id="KFQ30968.1"/>
    </source>
</evidence>
<feature type="coiled-coil region" evidence="9">
    <location>
        <begin position="782"/>
        <end position="816"/>
    </location>
</feature>
<feature type="coiled-coil region" evidence="9">
    <location>
        <begin position="626"/>
        <end position="742"/>
    </location>
</feature>
<evidence type="ECO:0000256" key="2">
    <source>
        <dbReference type="ARBA" id="ARBA00009485"/>
    </source>
</evidence>
<feature type="coiled-coil region" evidence="9">
    <location>
        <begin position="1172"/>
        <end position="1258"/>
    </location>
</feature>
<evidence type="ECO:0000256" key="8">
    <source>
        <dbReference type="ARBA" id="ARBA00023212"/>
    </source>
</evidence>
<dbReference type="EMBL" id="KK804218">
    <property type="protein sequence ID" value="KFQ30968.1"/>
    <property type="molecule type" value="Genomic_DNA"/>
</dbReference>
<dbReference type="GO" id="GO:0060271">
    <property type="term" value="P:cilium assembly"/>
    <property type="evidence" value="ECO:0007669"/>
    <property type="project" value="TreeGrafter"/>
</dbReference>
<keyword evidence="7 9" id="KW-0175">Coiled coil</keyword>
<feature type="non-terminal residue" evidence="11">
    <location>
        <position position="1261"/>
    </location>
</feature>
<gene>
    <name evidence="11" type="ORF">N332_02113</name>
</gene>
<evidence type="ECO:0000256" key="10">
    <source>
        <dbReference type="SAM" id="MobiDB-lite"/>
    </source>
</evidence>
<dbReference type="Proteomes" id="UP000053369">
    <property type="component" value="Unassembled WGS sequence"/>
</dbReference>
<feature type="compositionally biased region" description="Basic and acidic residues" evidence="10">
    <location>
        <begin position="446"/>
        <end position="456"/>
    </location>
</feature>
<keyword evidence="5" id="KW-0493">Microtubule</keyword>
<dbReference type="PANTHER" id="PTHR34031:SF1">
    <property type="entry name" value="CENTROSOMAL PROTEIN OF 162 KDA"/>
    <property type="match status" value="1"/>
</dbReference>
<dbReference type="GO" id="GO:0005654">
    <property type="term" value="C:nucleoplasm"/>
    <property type="evidence" value="ECO:0007669"/>
    <property type="project" value="TreeGrafter"/>
</dbReference>
<accession>A0A091QUR4</accession>
<dbReference type="GO" id="GO:0005814">
    <property type="term" value="C:centriole"/>
    <property type="evidence" value="ECO:0007669"/>
    <property type="project" value="UniProtKB-SubCell"/>
</dbReference>
<comment type="subcellular location">
    <subcellularLocation>
        <location evidence="1">Cytoplasm</location>
        <location evidence="1">Cytoskeleton</location>
        <location evidence="1">Microtubule organizing center</location>
        <location evidence="1">Centrosome</location>
        <location evidence="1">Centriole</location>
    </subcellularLocation>
</comment>
<keyword evidence="8" id="KW-0206">Cytoskeleton</keyword>
<feature type="non-terminal residue" evidence="11">
    <location>
        <position position="1"/>
    </location>
</feature>
<reference evidence="11 12" key="1">
    <citation type="submission" date="2014-04" db="EMBL/GenBank/DDBJ databases">
        <title>Genome evolution of avian class.</title>
        <authorList>
            <person name="Zhang G."/>
            <person name="Li C."/>
        </authorList>
    </citation>
    <scope>NUCLEOTIDE SEQUENCE [LARGE SCALE GENOMIC DNA]</scope>
    <source>
        <strain evidence="11">BGI_N332</strain>
    </source>
</reference>